<dbReference type="PROSITE" id="PS51900">
    <property type="entry name" value="CB"/>
    <property type="match status" value="1"/>
</dbReference>
<evidence type="ECO:0000259" key="6">
    <source>
        <dbReference type="PROSITE" id="PS51900"/>
    </source>
</evidence>
<dbReference type="InterPro" id="IPR011010">
    <property type="entry name" value="DNA_brk_join_enz"/>
</dbReference>
<dbReference type="Pfam" id="PF00589">
    <property type="entry name" value="Phage_integrase"/>
    <property type="match status" value="1"/>
</dbReference>
<evidence type="ECO:0000313" key="7">
    <source>
        <dbReference type="EMBL" id="EKE28789.1"/>
    </source>
</evidence>
<reference evidence="7" key="1">
    <citation type="journal article" date="2012" name="Science">
        <title>Fermentation, hydrogen, and sulfur metabolism in multiple uncultivated bacterial phyla.</title>
        <authorList>
            <person name="Wrighton K.C."/>
            <person name="Thomas B.C."/>
            <person name="Sharon I."/>
            <person name="Miller C.S."/>
            <person name="Castelle C.J."/>
            <person name="VerBerkmoes N.C."/>
            <person name="Wilkins M.J."/>
            <person name="Hettich R.L."/>
            <person name="Lipton M.S."/>
            <person name="Williams K.H."/>
            <person name="Long P.E."/>
            <person name="Banfield J.F."/>
        </authorList>
    </citation>
    <scope>NUCLEOTIDE SEQUENCE [LARGE SCALE GENOMIC DNA]</scope>
</reference>
<feature type="domain" description="Tyr recombinase" evidence="5">
    <location>
        <begin position="141"/>
        <end position="330"/>
    </location>
</feature>
<dbReference type="InterPro" id="IPR044068">
    <property type="entry name" value="CB"/>
</dbReference>
<gene>
    <name evidence="7" type="ORF">ACD_3C00013G0002</name>
</gene>
<dbReference type="PANTHER" id="PTHR30349">
    <property type="entry name" value="PHAGE INTEGRASE-RELATED"/>
    <property type="match status" value="1"/>
</dbReference>
<evidence type="ECO:0000256" key="1">
    <source>
        <dbReference type="ARBA" id="ARBA00008857"/>
    </source>
</evidence>
<dbReference type="Gene3D" id="1.10.443.10">
    <property type="entry name" value="Intergrase catalytic core"/>
    <property type="match status" value="1"/>
</dbReference>
<evidence type="ECO:0008006" key="8">
    <source>
        <dbReference type="Google" id="ProtNLM"/>
    </source>
</evidence>
<protein>
    <recommendedName>
        <fullName evidence="8">Tyrosine recombinase XerC</fullName>
    </recommendedName>
</protein>
<evidence type="ECO:0000256" key="4">
    <source>
        <dbReference type="PROSITE-ProRule" id="PRU01248"/>
    </source>
</evidence>
<dbReference type="AlphaFoldDB" id="K2GEU0"/>
<proteinExistence type="inferred from homology"/>
<comment type="caution">
    <text evidence="7">The sequence shown here is derived from an EMBL/GenBank/DDBJ whole genome shotgun (WGS) entry which is preliminary data.</text>
</comment>
<feature type="domain" description="Core-binding (CB)" evidence="6">
    <location>
        <begin position="1"/>
        <end position="121"/>
    </location>
</feature>
<evidence type="ECO:0000256" key="3">
    <source>
        <dbReference type="ARBA" id="ARBA00023172"/>
    </source>
</evidence>
<dbReference type="GO" id="GO:0015074">
    <property type="term" value="P:DNA integration"/>
    <property type="evidence" value="ECO:0007669"/>
    <property type="project" value="InterPro"/>
</dbReference>
<dbReference type="PROSITE" id="PS51898">
    <property type="entry name" value="TYR_RECOMBINASE"/>
    <property type="match status" value="1"/>
</dbReference>
<organism evidence="7">
    <name type="scientific">uncultured bacterium</name>
    <name type="common">gcode 4</name>
    <dbReference type="NCBI Taxonomy" id="1234023"/>
    <lineage>
        <taxon>Bacteria</taxon>
        <taxon>environmental samples</taxon>
    </lineage>
</organism>
<evidence type="ECO:0000259" key="5">
    <source>
        <dbReference type="PROSITE" id="PS51898"/>
    </source>
</evidence>
<dbReference type="EMBL" id="AMFJ01000287">
    <property type="protein sequence ID" value="EKE28789.1"/>
    <property type="molecule type" value="Genomic_DNA"/>
</dbReference>
<comment type="similarity">
    <text evidence="1">Belongs to the 'phage' integrase family.</text>
</comment>
<sequence>MNLIEALIKFVTWLRINRNASPKTIEQYTFHIWKFIQYIDYELTKNLDFKKLFIISPIEPLEIREKWRIIRELVLNSEWKTDEINIEVLNNFRFALSEQELNIKTVNAYMISLRTFFKYLKKQWFEVLDPVMIDLIKHDERKVEFLNKDEIERLFKQPDLDKIWWVRDMAIMECIYSTWLRVSELVTLTIRDINLKTQEFAVRWKWWKVRVVYLTDEAVAKIENYLNMRDDNFPSLFIRHNYKFENASNLIDKDVKLSRFFITNIIKEYSLKAWILKDISAHTLRHSFATTLLENWADLRSIQELLWHKNITTTQVYTHVTNPQLKEVHKKFHK</sequence>
<dbReference type="InterPro" id="IPR010998">
    <property type="entry name" value="Integrase_recombinase_N"/>
</dbReference>
<dbReference type="InterPro" id="IPR050090">
    <property type="entry name" value="Tyrosine_recombinase_XerCD"/>
</dbReference>
<accession>K2GEU0</accession>
<dbReference type="InterPro" id="IPR013762">
    <property type="entry name" value="Integrase-like_cat_sf"/>
</dbReference>
<dbReference type="InterPro" id="IPR002104">
    <property type="entry name" value="Integrase_catalytic"/>
</dbReference>
<dbReference type="PANTHER" id="PTHR30349:SF41">
    <property type="entry name" value="INTEGRASE_RECOMBINASE PROTEIN MJ0367-RELATED"/>
    <property type="match status" value="1"/>
</dbReference>
<keyword evidence="3" id="KW-0233">DNA recombination</keyword>
<dbReference type="SUPFAM" id="SSF56349">
    <property type="entry name" value="DNA breaking-rejoining enzymes"/>
    <property type="match status" value="1"/>
</dbReference>
<keyword evidence="2 4" id="KW-0238">DNA-binding</keyword>
<evidence type="ECO:0000256" key="2">
    <source>
        <dbReference type="ARBA" id="ARBA00023125"/>
    </source>
</evidence>
<dbReference type="GO" id="GO:0003677">
    <property type="term" value="F:DNA binding"/>
    <property type="evidence" value="ECO:0007669"/>
    <property type="project" value="UniProtKB-UniRule"/>
</dbReference>
<name>K2GEU0_9BACT</name>
<dbReference type="GO" id="GO:0006310">
    <property type="term" value="P:DNA recombination"/>
    <property type="evidence" value="ECO:0007669"/>
    <property type="project" value="UniProtKB-KW"/>
</dbReference>
<dbReference type="Gene3D" id="1.10.150.130">
    <property type="match status" value="1"/>
</dbReference>